<proteinExistence type="predicted"/>
<organism evidence="9 10">
    <name type="scientific">Phytophthora fragariaefolia</name>
    <dbReference type="NCBI Taxonomy" id="1490495"/>
    <lineage>
        <taxon>Eukaryota</taxon>
        <taxon>Sar</taxon>
        <taxon>Stramenopiles</taxon>
        <taxon>Oomycota</taxon>
        <taxon>Peronosporomycetes</taxon>
        <taxon>Peronosporales</taxon>
        <taxon>Peronosporaceae</taxon>
        <taxon>Phytophthora</taxon>
    </lineage>
</organism>
<dbReference type="Gene3D" id="1.10.510.10">
    <property type="entry name" value="Transferase(Phosphotransferase) domain 1"/>
    <property type="match status" value="1"/>
</dbReference>
<dbReference type="FunFam" id="3.30.200.20:FF:000171">
    <property type="entry name" value="Putative cyclin-dependent kinase-like 5"/>
    <property type="match status" value="1"/>
</dbReference>
<evidence type="ECO:0000313" key="9">
    <source>
        <dbReference type="EMBL" id="GMF49275.1"/>
    </source>
</evidence>
<dbReference type="Proteomes" id="UP001165121">
    <property type="component" value="Unassembled WGS sequence"/>
</dbReference>
<reference evidence="9" key="1">
    <citation type="submission" date="2023-04" db="EMBL/GenBank/DDBJ databases">
        <title>Phytophthora fragariaefolia NBRC 109709.</title>
        <authorList>
            <person name="Ichikawa N."/>
            <person name="Sato H."/>
            <person name="Tonouchi N."/>
        </authorList>
    </citation>
    <scope>NUCLEOTIDE SEQUENCE</scope>
    <source>
        <strain evidence="9">NBRC 109709</strain>
    </source>
</reference>
<keyword evidence="2" id="KW-0808">Transferase</keyword>
<dbReference type="EMBL" id="BSXT01002508">
    <property type="protein sequence ID" value="GMF49275.1"/>
    <property type="molecule type" value="Genomic_DNA"/>
</dbReference>
<protein>
    <submittedName>
        <fullName evidence="9">Unnamed protein product</fullName>
    </submittedName>
</protein>
<dbReference type="InterPro" id="IPR000719">
    <property type="entry name" value="Prot_kinase_dom"/>
</dbReference>
<dbReference type="SMART" id="SM00220">
    <property type="entry name" value="S_TKc"/>
    <property type="match status" value="1"/>
</dbReference>
<evidence type="ECO:0000259" key="8">
    <source>
        <dbReference type="PROSITE" id="PS50011"/>
    </source>
</evidence>
<evidence type="ECO:0000256" key="2">
    <source>
        <dbReference type="ARBA" id="ARBA00022679"/>
    </source>
</evidence>
<dbReference type="PROSITE" id="PS50011">
    <property type="entry name" value="PROTEIN_KINASE_DOM"/>
    <property type="match status" value="1"/>
</dbReference>
<dbReference type="SUPFAM" id="SSF56112">
    <property type="entry name" value="Protein kinase-like (PK-like)"/>
    <property type="match status" value="1"/>
</dbReference>
<dbReference type="OrthoDB" id="548217at2759"/>
<gene>
    <name evidence="9" type="ORF">Pfra01_001941000</name>
</gene>
<dbReference type="PROSITE" id="PS00108">
    <property type="entry name" value="PROTEIN_KINASE_ST"/>
    <property type="match status" value="1"/>
</dbReference>
<evidence type="ECO:0000313" key="10">
    <source>
        <dbReference type="Proteomes" id="UP001165121"/>
    </source>
</evidence>
<keyword evidence="5 6" id="KW-0067">ATP-binding</keyword>
<evidence type="ECO:0000256" key="4">
    <source>
        <dbReference type="ARBA" id="ARBA00022777"/>
    </source>
</evidence>
<keyword evidence="3 6" id="KW-0547">Nucleotide-binding</keyword>
<feature type="binding site" evidence="6">
    <location>
        <position position="34"/>
    </location>
    <ligand>
        <name>ATP</name>
        <dbReference type="ChEBI" id="CHEBI:30616"/>
    </ligand>
</feature>
<sequence length="600" mass="66244">MNKYEVLGVIGEGAYGVVLKCHNKETNETVAIKKFKENEDDDPMVRKTTLREVKMLRFLKHGNIVALKEAFRRKGRLYLVFEYVEKNLLEVLEDKPNGVDSELVRSYIFQLCCAIHYCHVNNVVHRDIKPENLLVNTSNGEHSLRLCDFGFARSLPSNGNVCDLTEYVATRWYRAPELLLGDTKYSRSVDIWAIGCIMGELIEGQPMFPGESEIDQLYLIQKMLGPLQKRHMELFATNPRFSGLKIPEVKVPETLSRRYCGRVSKKAISFLEGAIRLCPEDRFTSEECLKHPYFEGLLYSTSLDPSNSFTASTAATPSEFKTLQLNLGEKVTGSATTDDDIASGASRWTPEPYETARSKCWMSMSSRGAAKAEEKNPTLSKDKRRSGSRRNRKDERGGSGHTTSSSSLRKMTDSVEDMSGISVSALWQQSECAAPKDDDGGSMSILSGRRKSRKKGGNHLPKPASGGGSKKKTPYGGDITSPANGGLPSGVGIAMVRPVSRQVLLSQQTLPRYLPQLGGGLHDGMNDLSGSVVIPSASTASSPAVSISYTAKSIAGDEDEESGLASVYNYPVYSRSTYSKKSSKKLRERTLDAQELMEFN</sequence>
<accession>A0A9W7D3B4</accession>
<dbReference type="InterPro" id="IPR050117">
    <property type="entry name" value="MAPK"/>
</dbReference>
<evidence type="ECO:0000256" key="1">
    <source>
        <dbReference type="ARBA" id="ARBA00022527"/>
    </source>
</evidence>
<feature type="compositionally biased region" description="Basic residues" evidence="7">
    <location>
        <begin position="448"/>
        <end position="457"/>
    </location>
</feature>
<dbReference type="InterPro" id="IPR008271">
    <property type="entry name" value="Ser/Thr_kinase_AS"/>
</dbReference>
<evidence type="ECO:0000256" key="5">
    <source>
        <dbReference type="ARBA" id="ARBA00022840"/>
    </source>
</evidence>
<dbReference type="AlphaFoldDB" id="A0A9W7D3B4"/>
<evidence type="ECO:0000256" key="6">
    <source>
        <dbReference type="PROSITE-ProRule" id="PRU10141"/>
    </source>
</evidence>
<dbReference type="PROSITE" id="PS00107">
    <property type="entry name" value="PROTEIN_KINASE_ATP"/>
    <property type="match status" value="1"/>
</dbReference>
<dbReference type="Pfam" id="PF00069">
    <property type="entry name" value="Pkinase"/>
    <property type="match status" value="1"/>
</dbReference>
<dbReference type="InterPro" id="IPR017441">
    <property type="entry name" value="Protein_kinase_ATP_BS"/>
</dbReference>
<feature type="compositionally biased region" description="Basic residues" evidence="7">
    <location>
        <begin position="382"/>
        <end position="391"/>
    </location>
</feature>
<comment type="caution">
    <text evidence="9">The sequence shown here is derived from an EMBL/GenBank/DDBJ whole genome shotgun (WGS) entry which is preliminary data.</text>
</comment>
<dbReference type="FunFam" id="1.10.510.10:FF:000624">
    <property type="entry name" value="Mitogen-activated protein kinase"/>
    <property type="match status" value="1"/>
</dbReference>
<dbReference type="GO" id="GO:0005524">
    <property type="term" value="F:ATP binding"/>
    <property type="evidence" value="ECO:0007669"/>
    <property type="project" value="UniProtKB-UniRule"/>
</dbReference>
<dbReference type="GO" id="GO:0004674">
    <property type="term" value="F:protein serine/threonine kinase activity"/>
    <property type="evidence" value="ECO:0007669"/>
    <property type="project" value="UniProtKB-KW"/>
</dbReference>
<name>A0A9W7D3B4_9STRA</name>
<feature type="domain" description="Protein kinase" evidence="8">
    <location>
        <begin position="4"/>
        <end position="294"/>
    </location>
</feature>
<feature type="region of interest" description="Disordered" evidence="7">
    <location>
        <begin position="364"/>
        <end position="413"/>
    </location>
</feature>
<keyword evidence="1" id="KW-0723">Serine/threonine-protein kinase</keyword>
<dbReference type="Gene3D" id="3.30.200.20">
    <property type="entry name" value="Phosphorylase Kinase, domain 1"/>
    <property type="match status" value="1"/>
</dbReference>
<keyword evidence="10" id="KW-1185">Reference proteome</keyword>
<evidence type="ECO:0000256" key="7">
    <source>
        <dbReference type="SAM" id="MobiDB-lite"/>
    </source>
</evidence>
<dbReference type="CDD" id="cd07833">
    <property type="entry name" value="STKc_CDKL"/>
    <property type="match status" value="1"/>
</dbReference>
<evidence type="ECO:0000256" key="3">
    <source>
        <dbReference type="ARBA" id="ARBA00022741"/>
    </source>
</evidence>
<feature type="region of interest" description="Disordered" evidence="7">
    <location>
        <begin position="432"/>
        <end position="484"/>
    </location>
</feature>
<dbReference type="InterPro" id="IPR011009">
    <property type="entry name" value="Kinase-like_dom_sf"/>
</dbReference>
<keyword evidence="4" id="KW-0418">Kinase</keyword>
<dbReference type="PANTHER" id="PTHR24055">
    <property type="entry name" value="MITOGEN-ACTIVATED PROTEIN KINASE"/>
    <property type="match status" value="1"/>
</dbReference>